<dbReference type="InterPro" id="IPR050545">
    <property type="entry name" value="Mycobact_MmpL"/>
</dbReference>
<keyword evidence="3 6" id="KW-0812">Transmembrane</keyword>
<feature type="transmembrane region" description="Helical" evidence="6">
    <location>
        <begin position="686"/>
        <end position="710"/>
    </location>
</feature>
<dbReference type="PANTHER" id="PTHR33406">
    <property type="entry name" value="MEMBRANE PROTEIN MJ1562-RELATED"/>
    <property type="match status" value="1"/>
</dbReference>
<evidence type="ECO:0000256" key="2">
    <source>
        <dbReference type="ARBA" id="ARBA00022475"/>
    </source>
</evidence>
<feature type="domain" description="Membrane transport protein MMPL" evidence="7">
    <location>
        <begin position="505"/>
        <end position="728"/>
    </location>
</feature>
<dbReference type="PANTHER" id="PTHR33406:SF13">
    <property type="entry name" value="MEMBRANE PROTEIN YDFJ"/>
    <property type="match status" value="1"/>
</dbReference>
<evidence type="ECO:0000259" key="7">
    <source>
        <dbReference type="Pfam" id="PF03176"/>
    </source>
</evidence>
<feature type="transmembrane region" description="Helical" evidence="6">
    <location>
        <begin position="554"/>
        <end position="574"/>
    </location>
</feature>
<protein>
    <submittedName>
        <fullName evidence="8">Putative drug exporter of the RND superfamily</fullName>
    </submittedName>
</protein>
<feature type="transmembrane region" description="Helical" evidence="6">
    <location>
        <begin position="230"/>
        <end position="251"/>
    </location>
</feature>
<comment type="subcellular location">
    <subcellularLocation>
        <location evidence="1">Cell membrane</location>
        <topology evidence="1">Multi-pass membrane protein</topology>
    </subcellularLocation>
</comment>
<sequence>MFRALARAVHLHRGLVFVASAVFLALAVAALVYGGRLSTGVIEGTEAEQAQQLASATTVGSSDTTLAVVFHSDTLRSASPEFQDALKATLEAAAKLPTVEGVLSPLGAPKAVAAQLQADTGHDTLALVRLKGDIREATRAFPEVRAVLSAGPLQATVTGRIAFIDALNRLLEKDLLRAELISFPLALLVLLRVFRTWVASLLPLVVGGLAVLSGVAGVFVLSHVTDMAQYTLNVVSLIGMGVAIDYSLFIVSRFRSELDKGLDTQAALERTLDTAGRAVAFSGLAVAVGLAGLLFYRGSYLSAMGMGGALVVAFAVLFALTVLPALLSWLGPRVNRGRVPFPRLFEPKEGLWHGLATWVMRHPVLVLVPTLALLVAVGLPFLRLQLAATDITALPAETEARRGAESLRQLFPRQAANGVLVVVRFPSGSAFTAERMGALYDKRLHFERIPGVLGVDSIVNLKESMDREAYQELADFPEDMLPKEFGQARDAYLHGGVTVMRVLTEVSASSQAARDIVETIRKDRAVGDGRLLVAGQTASDVDAGHFVRENTPRAIGFVMGLMCVVLFVLLGSVVLPLKAMLMNLLSIAGSFGALVWIFQDGHLSGLLGFEPGPIEPSLPVLLFCALFGLSMDYEVLLLSRMREEWERTRDNTQAVAEGLERTGGLITSAAAIMVAVFAAFSLAHVVVVKAMGVGMAIAVALDATLVRILLVPAMMRLFGDFNWWAPKALARWLSLAQHAHGPSDGPPPR</sequence>
<evidence type="ECO:0000256" key="5">
    <source>
        <dbReference type="ARBA" id="ARBA00023136"/>
    </source>
</evidence>
<dbReference type="Gene3D" id="1.20.1640.10">
    <property type="entry name" value="Multidrug efflux transporter AcrB transmembrane domain"/>
    <property type="match status" value="2"/>
</dbReference>
<feature type="transmembrane region" description="Helical" evidence="6">
    <location>
        <begin position="364"/>
        <end position="382"/>
    </location>
</feature>
<reference evidence="9" key="1">
    <citation type="submission" date="2016-10" db="EMBL/GenBank/DDBJ databases">
        <authorList>
            <person name="Varghese N."/>
            <person name="Submissions S."/>
        </authorList>
    </citation>
    <scope>NUCLEOTIDE SEQUENCE [LARGE SCALE GENOMIC DNA]</scope>
    <source>
        <strain evidence="9">DSM 16858</strain>
    </source>
</reference>
<gene>
    <name evidence="8" type="ORF">SAMN05443639_109116</name>
</gene>
<dbReference type="Proteomes" id="UP000199181">
    <property type="component" value="Unassembled WGS sequence"/>
</dbReference>
<keyword evidence="2" id="KW-1003">Cell membrane</keyword>
<dbReference type="SUPFAM" id="SSF82866">
    <property type="entry name" value="Multidrug efflux transporter AcrB transmembrane domain"/>
    <property type="match status" value="2"/>
</dbReference>
<dbReference type="InterPro" id="IPR004869">
    <property type="entry name" value="MMPL_dom"/>
</dbReference>
<dbReference type="Pfam" id="PF03176">
    <property type="entry name" value="MMPL"/>
    <property type="match status" value="2"/>
</dbReference>
<dbReference type="RefSeq" id="WP_093522355.1">
    <property type="nucleotide sequence ID" value="NZ_FOIJ01000009.1"/>
</dbReference>
<evidence type="ECO:0000256" key="1">
    <source>
        <dbReference type="ARBA" id="ARBA00004651"/>
    </source>
</evidence>
<feature type="transmembrane region" description="Helical" evidence="6">
    <location>
        <begin position="278"/>
        <end position="296"/>
    </location>
</feature>
<feature type="transmembrane region" description="Helical" evidence="6">
    <location>
        <begin position="659"/>
        <end position="680"/>
    </location>
</feature>
<accession>A0A1I0K4L1</accession>
<feature type="transmembrane region" description="Helical" evidence="6">
    <location>
        <begin position="618"/>
        <end position="638"/>
    </location>
</feature>
<name>A0A1I0K4L1_9BACT</name>
<feature type="transmembrane region" description="Helical" evidence="6">
    <location>
        <begin position="201"/>
        <end position="224"/>
    </location>
</feature>
<organism evidence="8 9">
    <name type="scientific">Stigmatella erecta</name>
    <dbReference type="NCBI Taxonomy" id="83460"/>
    <lineage>
        <taxon>Bacteria</taxon>
        <taxon>Pseudomonadati</taxon>
        <taxon>Myxococcota</taxon>
        <taxon>Myxococcia</taxon>
        <taxon>Myxococcales</taxon>
        <taxon>Cystobacterineae</taxon>
        <taxon>Archangiaceae</taxon>
        <taxon>Stigmatella</taxon>
    </lineage>
</organism>
<evidence type="ECO:0000256" key="3">
    <source>
        <dbReference type="ARBA" id="ARBA00022692"/>
    </source>
</evidence>
<proteinExistence type="predicted"/>
<dbReference type="GO" id="GO:0005886">
    <property type="term" value="C:plasma membrane"/>
    <property type="evidence" value="ECO:0007669"/>
    <property type="project" value="UniProtKB-SubCell"/>
</dbReference>
<feature type="domain" description="Membrane transport protein MMPL" evidence="7">
    <location>
        <begin position="47"/>
        <end position="365"/>
    </location>
</feature>
<keyword evidence="9" id="KW-1185">Reference proteome</keyword>
<keyword evidence="5 6" id="KW-0472">Membrane</keyword>
<evidence type="ECO:0000256" key="6">
    <source>
        <dbReference type="SAM" id="Phobius"/>
    </source>
</evidence>
<evidence type="ECO:0000313" key="8">
    <source>
        <dbReference type="EMBL" id="SEU18649.1"/>
    </source>
</evidence>
<keyword evidence="4 6" id="KW-1133">Transmembrane helix</keyword>
<feature type="transmembrane region" description="Helical" evidence="6">
    <location>
        <begin position="308"/>
        <end position="330"/>
    </location>
</feature>
<dbReference type="EMBL" id="FOIJ01000009">
    <property type="protein sequence ID" value="SEU18649.1"/>
    <property type="molecule type" value="Genomic_DNA"/>
</dbReference>
<dbReference type="AlphaFoldDB" id="A0A1I0K4L1"/>
<evidence type="ECO:0000256" key="4">
    <source>
        <dbReference type="ARBA" id="ARBA00022989"/>
    </source>
</evidence>
<evidence type="ECO:0000313" key="9">
    <source>
        <dbReference type="Proteomes" id="UP000199181"/>
    </source>
</evidence>